<evidence type="ECO:0000256" key="10">
    <source>
        <dbReference type="SAM" id="Phobius"/>
    </source>
</evidence>
<evidence type="ECO:0000256" key="3">
    <source>
        <dbReference type="ARBA" id="ARBA00022679"/>
    </source>
</evidence>
<evidence type="ECO:0000256" key="7">
    <source>
        <dbReference type="ARBA" id="ARBA00023136"/>
    </source>
</evidence>
<evidence type="ECO:0000256" key="5">
    <source>
        <dbReference type="ARBA" id="ARBA00022989"/>
    </source>
</evidence>
<dbReference type="Pfam" id="PF02660">
    <property type="entry name" value="G3P_acyltransf"/>
    <property type="match status" value="1"/>
</dbReference>
<keyword evidence="9" id="KW-1208">Phospholipid metabolism</keyword>
<organism evidence="11">
    <name type="scientific">Desulfurella acetivorans</name>
    <dbReference type="NCBI Taxonomy" id="33002"/>
    <lineage>
        <taxon>Bacteria</taxon>
        <taxon>Pseudomonadati</taxon>
        <taxon>Campylobacterota</taxon>
        <taxon>Desulfurellia</taxon>
        <taxon>Desulfurellales</taxon>
        <taxon>Desulfurellaceae</taxon>
        <taxon>Desulfurella</taxon>
    </lineage>
</organism>
<dbReference type="Proteomes" id="UP000886400">
    <property type="component" value="Unassembled WGS sequence"/>
</dbReference>
<dbReference type="NCBIfam" id="TIGR00023">
    <property type="entry name" value="glycerol-3-phosphate 1-O-acyltransferase PlsY"/>
    <property type="match status" value="1"/>
</dbReference>
<dbReference type="InterPro" id="IPR003811">
    <property type="entry name" value="G3P_acylTferase_PlsY"/>
</dbReference>
<dbReference type="GO" id="GO:0008654">
    <property type="term" value="P:phospholipid biosynthetic process"/>
    <property type="evidence" value="ECO:0007669"/>
    <property type="project" value="UniProtKB-KW"/>
</dbReference>
<dbReference type="HAMAP" id="MF_01043">
    <property type="entry name" value="PlsY"/>
    <property type="match status" value="1"/>
</dbReference>
<evidence type="ECO:0000256" key="1">
    <source>
        <dbReference type="ARBA" id="ARBA00022475"/>
    </source>
</evidence>
<name>A0A7C6A861_DESAE</name>
<dbReference type="SMART" id="SM01207">
    <property type="entry name" value="G3P_acyltransf"/>
    <property type="match status" value="1"/>
</dbReference>
<keyword evidence="5 10" id="KW-1133">Transmembrane helix</keyword>
<dbReference type="GO" id="GO:0005886">
    <property type="term" value="C:plasma membrane"/>
    <property type="evidence" value="ECO:0007669"/>
    <property type="project" value="InterPro"/>
</dbReference>
<keyword evidence="2" id="KW-0444">Lipid biosynthesis</keyword>
<dbReference type="GO" id="GO:0043772">
    <property type="term" value="F:acyl-phosphate glycerol-3-phosphate acyltransferase activity"/>
    <property type="evidence" value="ECO:0007669"/>
    <property type="project" value="InterPro"/>
</dbReference>
<reference evidence="11" key="1">
    <citation type="journal article" date="2020" name="mSystems">
        <title>Genome- and Community-Level Interaction Insights into Carbon Utilization and Element Cycling Functions of Hydrothermarchaeota in Hydrothermal Sediment.</title>
        <authorList>
            <person name="Zhou Z."/>
            <person name="Liu Y."/>
            <person name="Xu W."/>
            <person name="Pan J."/>
            <person name="Luo Z.H."/>
            <person name="Li M."/>
        </authorList>
    </citation>
    <scope>NUCLEOTIDE SEQUENCE [LARGE SCALE GENOMIC DNA]</scope>
    <source>
        <strain evidence="11">SpSt-1135</strain>
    </source>
</reference>
<proteinExistence type="inferred from homology"/>
<feature type="non-terminal residue" evidence="11">
    <location>
        <position position="1"/>
    </location>
</feature>
<feature type="transmembrane region" description="Helical" evidence="10">
    <location>
        <begin position="6"/>
        <end position="29"/>
    </location>
</feature>
<dbReference type="EC" id="2.3.1.15" evidence="11"/>
<dbReference type="PANTHER" id="PTHR30309">
    <property type="entry name" value="INNER MEMBRANE PROTEIN YGIH"/>
    <property type="match status" value="1"/>
</dbReference>
<keyword evidence="7 10" id="KW-0472">Membrane</keyword>
<evidence type="ECO:0000256" key="2">
    <source>
        <dbReference type="ARBA" id="ARBA00022516"/>
    </source>
</evidence>
<keyword evidence="11" id="KW-0012">Acyltransferase</keyword>
<dbReference type="PANTHER" id="PTHR30309:SF0">
    <property type="entry name" value="GLYCEROL-3-PHOSPHATE ACYLTRANSFERASE-RELATED"/>
    <property type="match status" value="1"/>
</dbReference>
<dbReference type="GO" id="GO:0004366">
    <property type="term" value="F:glycerol-3-phosphate O-acyltransferase activity"/>
    <property type="evidence" value="ECO:0007669"/>
    <property type="project" value="UniProtKB-EC"/>
</dbReference>
<dbReference type="UniPathway" id="UPA00085"/>
<dbReference type="AlphaFoldDB" id="A0A7C6A861"/>
<evidence type="ECO:0000256" key="6">
    <source>
        <dbReference type="ARBA" id="ARBA00023098"/>
    </source>
</evidence>
<keyword evidence="4 10" id="KW-0812">Transmembrane</keyword>
<feature type="transmembrane region" description="Helical" evidence="10">
    <location>
        <begin position="119"/>
        <end position="139"/>
    </location>
</feature>
<evidence type="ECO:0000313" key="11">
    <source>
        <dbReference type="EMBL" id="HHS49197.1"/>
    </source>
</evidence>
<keyword evidence="6" id="KW-0443">Lipid metabolism</keyword>
<protein>
    <submittedName>
        <fullName evidence="11">Glycerol-3-phosphate 1-O-acyltransferase</fullName>
        <ecNumber evidence="11">2.3.1.15</ecNumber>
    </submittedName>
</protein>
<keyword evidence="8" id="KW-0594">Phospholipid biosynthesis</keyword>
<evidence type="ECO:0000256" key="9">
    <source>
        <dbReference type="ARBA" id="ARBA00023264"/>
    </source>
</evidence>
<evidence type="ECO:0000256" key="4">
    <source>
        <dbReference type="ARBA" id="ARBA00022692"/>
    </source>
</evidence>
<sequence>SKKLIWVLLFLVSAFSFLIGSVPSGYLIGKSKGVDLKSKGSGNIGASNVYRVLGKKEALFTLLFDMAKGFIAVLIVKQLPFAQNVKDILIPVSIIFVVLGHDFSIFLKFKGGKGVATTYGSILLYSNYAFVGLFLWILILKVTKYASVASLLSFTVATILVIIFESSFKIKLVFLILLSLMVIKHFSNITRLFTNSEYKIEGSV</sequence>
<keyword evidence="3 11" id="KW-0808">Transferase</keyword>
<dbReference type="EMBL" id="DRZX01000245">
    <property type="protein sequence ID" value="HHS49197.1"/>
    <property type="molecule type" value="Genomic_DNA"/>
</dbReference>
<accession>A0A7C6A861</accession>
<feature type="transmembrane region" description="Helical" evidence="10">
    <location>
        <begin position="145"/>
        <end position="163"/>
    </location>
</feature>
<feature type="transmembrane region" description="Helical" evidence="10">
    <location>
        <begin position="170"/>
        <end position="187"/>
    </location>
</feature>
<keyword evidence="1" id="KW-1003">Cell membrane</keyword>
<gene>
    <name evidence="11" type="primary">plsY</name>
    <name evidence="11" type="ORF">ENM99_05040</name>
</gene>
<feature type="transmembrane region" description="Helical" evidence="10">
    <location>
        <begin position="58"/>
        <end position="76"/>
    </location>
</feature>
<feature type="transmembrane region" description="Helical" evidence="10">
    <location>
        <begin position="88"/>
        <end position="107"/>
    </location>
</feature>
<evidence type="ECO:0000256" key="8">
    <source>
        <dbReference type="ARBA" id="ARBA00023209"/>
    </source>
</evidence>
<comment type="caution">
    <text evidence="11">The sequence shown here is derived from an EMBL/GenBank/DDBJ whole genome shotgun (WGS) entry which is preliminary data.</text>
</comment>